<keyword evidence="4" id="KW-1185">Reference proteome</keyword>
<evidence type="ECO:0000313" key="3">
    <source>
        <dbReference type="EMBL" id="KAJ9168562.1"/>
    </source>
</evidence>
<reference evidence="3" key="1">
    <citation type="journal article" date="2023" name="Plant Biotechnol. J.">
        <title>Chromosome-level wild Hevea brasiliensis genome provides new tools for genomic-assisted breeding and valuable loci to elevate rubber yield.</title>
        <authorList>
            <person name="Cheng H."/>
            <person name="Song X."/>
            <person name="Hu Y."/>
            <person name="Wu T."/>
            <person name="Yang Q."/>
            <person name="An Z."/>
            <person name="Feng S."/>
            <person name="Deng Z."/>
            <person name="Wu W."/>
            <person name="Zeng X."/>
            <person name="Tu M."/>
            <person name="Wang X."/>
            <person name="Huang H."/>
        </authorList>
    </citation>
    <scope>NUCLEOTIDE SEQUENCE</scope>
    <source>
        <strain evidence="3">MT/VB/25A 57/8</strain>
    </source>
</reference>
<dbReference type="Gene3D" id="3.90.550.20">
    <property type="match status" value="1"/>
</dbReference>
<feature type="region of interest" description="Disordered" evidence="1">
    <location>
        <begin position="299"/>
        <end position="320"/>
    </location>
</feature>
<dbReference type="EMBL" id="JARPOI010000011">
    <property type="protein sequence ID" value="KAJ9168562.1"/>
    <property type="molecule type" value="Genomic_DNA"/>
</dbReference>
<dbReference type="Pfam" id="PF04488">
    <property type="entry name" value="Gly_transf_sug"/>
    <property type="match status" value="1"/>
</dbReference>
<accession>A0ABQ9LKT8</accession>
<feature type="compositionally biased region" description="Acidic residues" evidence="1">
    <location>
        <begin position="104"/>
        <end position="113"/>
    </location>
</feature>
<dbReference type="InterPro" id="IPR029044">
    <property type="entry name" value="Nucleotide-diphossugar_trans"/>
</dbReference>
<evidence type="ECO:0000259" key="2">
    <source>
        <dbReference type="Pfam" id="PF04572"/>
    </source>
</evidence>
<dbReference type="InterPro" id="IPR044789">
    <property type="entry name" value="Put_A1-4-GlycosylTfrase_plant"/>
</dbReference>
<protein>
    <recommendedName>
        <fullName evidence="2">Alpha 1,4-glycosyltransferase domain-containing protein</fullName>
    </recommendedName>
</protein>
<organism evidence="3 4">
    <name type="scientific">Hevea brasiliensis</name>
    <name type="common">Para rubber tree</name>
    <name type="synonym">Siphonia brasiliensis</name>
    <dbReference type="NCBI Taxonomy" id="3981"/>
    <lineage>
        <taxon>Eukaryota</taxon>
        <taxon>Viridiplantae</taxon>
        <taxon>Streptophyta</taxon>
        <taxon>Embryophyta</taxon>
        <taxon>Tracheophyta</taxon>
        <taxon>Spermatophyta</taxon>
        <taxon>Magnoliopsida</taxon>
        <taxon>eudicotyledons</taxon>
        <taxon>Gunneridae</taxon>
        <taxon>Pentapetalae</taxon>
        <taxon>rosids</taxon>
        <taxon>fabids</taxon>
        <taxon>Malpighiales</taxon>
        <taxon>Euphorbiaceae</taxon>
        <taxon>Crotonoideae</taxon>
        <taxon>Micrandreae</taxon>
        <taxon>Hevea</taxon>
    </lineage>
</organism>
<proteinExistence type="predicted"/>
<feature type="compositionally biased region" description="Basic and acidic residues" evidence="1">
    <location>
        <begin position="302"/>
        <end position="316"/>
    </location>
</feature>
<feature type="domain" description="Alpha 1,4-glycosyltransferase" evidence="2">
    <location>
        <begin position="598"/>
        <end position="728"/>
    </location>
</feature>
<dbReference type="InterPro" id="IPR007652">
    <property type="entry name" value="A1-4-GlycosylTfrase_dom"/>
</dbReference>
<dbReference type="PANTHER" id="PTHR47213">
    <property type="entry name" value="OS07G0567300 PROTEIN"/>
    <property type="match status" value="1"/>
</dbReference>
<gene>
    <name evidence="3" type="ORF">P3X46_020068</name>
</gene>
<feature type="compositionally biased region" description="Low complexity" evidence="1">
    <location>
        <begin position="385"/>
        <end position="396"/>
    </location>
</feature>
<dbReference type="PANTHER" id="PTHR47213:SF1">
    <property type="entry name" value="OS07G0567300 PROTEIN"/>
    <property type="match status" value="1"/>
</dbReference>
<sequence length="729" mass="83043">MLRSLRSRRRPRYGAHLCAVISALLLLISLSLLHTRLSSSHYYGRYHHHGYHSRSRNDADSAAIIHQNPLLSDSDDNSNDDVVDKIDEHDTFEDQNDSTGFRIDDEELSEGDLENGQTKSKRKISSSGYFVDHITGSIRRALNKRSIDDWDYDYNSFSVGLNVEDQSKDAFGSDDIPIDEHVRRKVNEVDGIEDALLLKIGKRVSPLREGWGDWFDKKSDFLRRDRMFKSNLEMLNPLNNPFLQDPDGVGVTGLTRGDKVLQKLLFNEFKKTPFLVKKPLRVLRMTSEDEVEENGHVVGIRKSGDNGRGTERESDFKNGGGIKIAERRIFHENESTGSHSERLKNVIENLISGGNGNVLNEDESNVIQGSSSSKGSSTENIKDPNGNGNSNTNENSIDGELRQMENRESKLRRKSEELSYALADGKRWGYFPGLHPHLSFSDFMDSFFGKEKCDIRVFMVWNSPSWMYTVRHQRGLESLLLHHREACVVVLSETIELDFFADSFVKDGYKVAVAMPNLDELLKDTPTHVFADVWYEWKGTKFYPTHYSELIRLAALYKYGGIYLDSDIIVLNPFPALNNTVGLEDQLAGSSLNGAVMAFRKNSLFIMECLKEFYATYDDTQLRWNGADLLTRVARRFLKKEDNFITQLELSVQPSYIFFPIGSQDIESYFARPPMETEKGRQEAFLNKILRESLTFHFWSSSTSALIPEAGSLVAQLFDQTCIRCSDIL</sequence>
<evidence type="ECO:0000256" key="1">
    <source>
        <dbReference type="SAM" id="MobiDB-lite"/>
    </source>
</evidence>
<feature type="region of interest" description="Disordered" evidence="1">
    <location>
        <begin position="354"/>
        <end position="402"/>
    </location>
</feature>
<feature type="region of interest" description="Disordered" evidence="1">
    <location>
        <begin position="88"/>
        <end position="119"/>
    </location>
</feature>
<dbReference type="SUPFAM" id="SSF53448">
    <property type="entry name" value="Nucleotide-diphospho-sugar transferases"/>
    <property type="match status" value="1"/>
</dbReference>
<dbReference type="InterPro" id="IPR007577">
    <property type="entry name" value="GlycoTrfase_DXD_sugar-bd_CS"/>
</dbReference>
<dbReference type="Pfam" id="PF04572">
    <property type="entry name" value="Gb3_synth"/>
    <property type="match status" value="1"/>
</dbReference>
<name>A0ABQ9LKT8_HEVBR</name>
<evidence type="ECO:0000313" key="4">
    <source>
        <dbReference type="Proteomes" id="UP001174677"/>
    </source>
</evidence>
<comment type="caution">
    <text evidence="3">The sequence shown here is derived from an EMBL/GenBank/DDBJ whole genome shotgun (WGS) entry which is preliminary data.</text>
</comment>
<dbReference type="Proteomes" id="UP001174677">
    <property type="component" value="Chromosome 11"/>
</dbReference>